<evidence type="ECO:0000256" key="1">
    <source>
        <dbReference type="SAM" id="MobiDB-lite"/>
    </source>
</evidence>
<protein>
    <submittedName>
        <fullName evidence="2">Uncharacterized protein</fullName>
    </submittedName>
</protein>
<comment type="caution">
    <text evidence="2">The sequence shown here is derived from an EMBL/GenBank/DDBJ whole genome shotgun (WGS) entry which is preliminary data.</text>
</comment>
<organism evidence="2 3">
    <name type="scientific">Caerostris extrusa</name>
    <name type="common">Bark spider</name>
    <name type="synonym">Caerostris bankana</name>
    <dbReference type="NCBI Taxonomy" id="172846"/>
    <lineage>
        <taxon>Eukaryota</taxon>
        <taxon>Metazoa</taxon>
        <taxon>Ecdysozoa</taxon>
        <taxon>Arthropoda</taxon>
        <taxon>Chelicerata</taxon>
        <taxon>Arachnida</taxon>
        <taxon>Araneae</taxon>
        <taxon>Araneomorphae</taxon>
        <taxon>Entelegynae</taxon>
        <taxon>Araneoidea</taxon>
        <taxon>Araneidae</taxon>
        <taxon>Caerostris</taxon>
    </lineage>
</organism>
<accession>A0AAV4QUD1</accession>
<sequence length="193" mass="21669">MVQTARIDEAVNHIAHCIFRGRGEVYSHDSWKTSKQNKTVVEWKNVLPLTKTTKELGTGPNFVKKLWHKVNRFLSTNSTAKSVSILNCNGQVVSGYGRLIQRMSEYCCGTSSNESELKPKQRNKEEKQGSHPIVHLQAGYAAVKGYSNKAKNLCFKEGKQQLTPTNFSGTLSLRTKNNKQNSSDLIIDVQLIE</sequence>
<dbReference type="Proteomes" id="UP001054945">
    <property type="component" value="Unassembled WGS sequence"/>
</dbReference>
<feature type="compositionally biased region" description="Basic and acidic residues" evidence="1">
    <location>
        <begin position="115"/>
        <end position="129"/>
    </location>
</feature>
<evidence type="ECO:0000313" key="2">
    <source>
        <dbReference type="EMBL" id="GIY11889.1"/>
    </source>
</evidence>
<dbReference type="AlphaFoldDB" id="A0AAV4QUD1"/>
<gene>
    <name evidence="2" type="ORF">CEXT_94801</name>
</gene>
<name>A0AAV4QUD1_CAEEX</name>
<reference evidence="2 3" key="1">
    <citation type="submission" date="2021-06" db="EMBL/GenBank/DDBJ databases">
        <title>Caerostris extrusa draft genome.</title>
        <authorList>
            <person name="Kono N."/>
            <person name="Arakawa K."/>
        </authorList>
    </citation>
    <scope>NUCLEOTIDE SEQUENCE [LARGE SCALE GENOMIC DNA]</scope>
</reference>
<dbReference type="EMBL" id="BPLR01006717">
    <property type="protein sequence ID" value="GIY11889.1"/>
    <property type="molecule type" value="Genomic_DNA"/>
</dbReference>
<feature type="region of interest" description="Disordered" evidence="1">
    <location>
        <begin position="111"/>
        <end position="131"/>
    </location>
</feature>
<keyword evidence="3" id="KW-1185">Reference proteome</keyword>
<proteinExistence type="predicted"/>
<evidence type="ECO:0000313" key="3">
    <source>
        <dbReference type="Proteomes" id="UP001054945"/>
    </source>
</evidence>